<evidence type="ECO:0000256" key="7">
    <source>
        <dbReference type="ARBA" id="ARBA00022824"/>
    </source>
</evidence>
<keyword evidence="5" id="KW-0812">Transmembrane</keyword>
<dbReference type="PANTHER" id="PTHR46025">
    <property type="entry name" value="XYLOSYLTRANSFERASE OXT"/>
    <property type="match status" value="1"/>
</dbReference>
<gene>
    <name evidence="16" type="ORF">SAMN04488045_2271</name>
</gene>
<dbReference type="InterPro" id="IPR045972">
    <property type="entry name" value="DUF5928"/>
</dbReference>
<dbReference type="PANTHER" id="PTHR46025:SF3">
    <property type="entry name" value="XYLOSYLTRANSFERASE OXT"/>
    <property type="match status" value="1"/>
</dbReference>
<evidence type="ECO:0000313" key="16">
    <source>
        <dbReference type="EMBL" id="SEG27853.1"/>
    </source>
</evidence>
<dbReference type="Pfam" id="PF19350">
    <property type="entry name" value="DUF5928"/>
    <property type="match status" value="1"/>
</dbReference>
<dbReference type="InterPro" id="IPR043538">
    <property type="entry name" value="XYLT"/>
</dbReference>
<dbReference type="GO" id="GO:0016020">
    <property type="term" value="C:membrane"/>
    <property type="evidence" value="ECO:0007669"/>
    <property type="project" value="InterPro"/>
</dbReference>
<dbReference type="GO" id="GO:0046872">
    <property type="term" value="F:metal ion binding"/>
    <property type="evidence" value="ECO:0007669"/>
    <property type="project" value="UniProtKB-KW"/>
</dbReference>
<dbReference type="GO" id="GO:0050650">
    <property type="term" value="P:chondroitin sulfate proteoglycan biosynthetic process"/>
    <property type="evidence" value="ECO:0007669"/>
    <property type="project" value="TreeGrafter"/>
</dbReference>
<keyword evidence="17" id="KW-1185">Reference proteome</keyword>
<evidence type="ECO:0000256" key="1">
    <source>
        <dbReference type="ARBA" id="ARBA00004323"/>
    </source>
</evidence>
<name>A0A1H5YUD9_9RHOB</name>
<evidence type="ECO:0000256" key="11">
    <source>
        <dbReference type="ARBA" id="ARBA00023136"/>
    </source>
</evidence>
<dbReference type="RefSeq" id="WP_103910599.1">
    <property type="nucleotide sequence ID" value="NZ_FNUZ01000003.1"/>
</dbReference>
<keyword evidence="13" id="KW-0325">Glycoprotein</keyword>
<keyword evidence="6" id="KW-0479">Metal-binding</keyword>
<keyword evidence="11" id="KW-0472">Membrane</keyword>
<dbReference type="GO" id="GO:0030158">
    <property type="term" value="F:protein xylosyltransferase activity"/>
    <property type="evidence" value="ECO:0007669"/>
    <property type="project" value="InterPro"/>
</dbReference>
<sequence>MAKIAFILLCHKDPDAIIRQALSLTAVGDYMSIHFDASAPKAAYDKIRSALKDNPNVTFSKKRIRCGWGEWSLVQATLYAVEAAVDAFPRATHFYMLSGDCMAIKSAEYAHEFLDKREVDYIESYDYFKSDWIKTGWKEERLIYRHIFNERTQKKLFYGMFEFQKRLGLTRKVPDDLEIMIGSQWWCLRRRTVEWILDFTKKRPDVMRFFRTTWIPDETFFQTLVRHLVPEKEIECRTLTFLMFTDYGMPVVFYNDHYDMLLSQDFLFARKISPAARDMKRRLGVLYSTEGVNFQISNEGRSLFKFLSGKGRIGRRFAPRFWETESSLGRERELLIVVCKKWHVAKRLLDRIRQMTNIPCIEYLFNEEQTALPDLGGIQTTLGKRHRHRRALMRMLFDYYDTDKLVVCIDPGNLDLLEDFCRDRATTRVLEIECQFSDEYMIGHAMRVGLAGDQTPQETLNRLLPTIRNDILHESDRIRDAEFEHYMRIRETETPEVNAETLEAFLTVPHDQAIEIARSPYLFAD</sequence>
<evidence type="ECO:0000256" key="6">
    <source>
        <dbReference type="ARBA" id="ARBA00022723"/>
    </source>
</evidence>
<dbReference type="Pfam" id="PF02485">
    <property type="entry name" value="Branch"/>
    <property type="match status" value="1"/>
</dbReference>
<proteinExistence type="predicted"/>
<keyword evidence="7" id="KW-0256">Endoplasmic reticulum</keyword>
<dbReference type="Proteomes" id="UP000236752">
    <property type="component" value="Unassembled WGS sequence"/>
</dbReference>
<dbReference type="GO" id="GO:0015012">
    <property type="term" value="P:heparan sulfate proteoglycan biosynthetic process"/>
    <property type="evidence" value="ECO:0007669"/>
    <property type="project" value="TreeGrafter"/>
</dbReference>
<keyword evidence="10" id="KW-0333">Golgi apparatus</keyword>
<keyword evidence="9" id="KW-1133">Transmembrane helix</keyword>
<dbReference type="EMBL" id="FNUZ01000003">
    <property type="protein sequence ID" value="SEG27853.1"/>
    <property type="molecule type" value="Genomic_DNA"/>
</dbReference>
<keyword evidence="4" id="KW-0808">Transferase</keyword>
<accession>A0A1H5YUD9</accession>
<keyword evidence="12" id="KW-1015">Disulfide bond</keyword>
<evidence type="ECO:0000256" key="3">
    <source>
        <dbReference type="ARBA" id="ARBA00022676"/>
    </source>
</evidence>
<feature type="domain" description="DUF5928" evidence="15">
    <location>
        <begin position="270"/>
        <end position="525"/>
    </location>
</feature>
<keyword evidence="3" id="KW-0328">Glycosyltransferase</keyword>
<evidence type="ECO:0000313" key="17">
    <source>
        <dbReference type="Proteomes" id="UP000236752"/>
    </source>
</evidence>
<evidence type="ECO:0000256" key="14">
    <source>
        <dbReference type="ARBA" id="ARBA00042865"/>
    </source>
</evidence>
<evidence type="ECO:0000256" key="12">
    <source>
        <dbReference type="ARBA" id="ARBA00023157"/>
    </source>
</evidence>
<organism evidence="16 17">
    <name type="scientific">Thalassococcus halodurans</name>
    <dbReference type="NCBI Taxonomy" id="373675"/>
    <lineage>
        <taxon>Bacteria</taxon>
        <taxon>Pseudomonadati</taxon>
        <taxon>Pseudomonadota</taxon>
        <taxon>Alphaproteobacteria</taxon>
        <taxon>Rhodobacterales</taxon>
        <taxon>Roseobacteraceae</taxon>
        <taxon>Thalassococcus</taxon>
    </lineage>
</organism>
<dbReference type="InterPro" id="IPR003406">
    <property type="entry name" value="Glyco_trans_14"/>
</dbReference>
<evidence type="ECO:0000256" key="2">
    <source>
        <dbReference type="ARBA" id="ARBA00004648"/>
    </source>
</evidence>
<evidence type="ECO:0000256" key="8">
    <source>
        <dbReference type="ARBA" id="ARBA00022968"/>
    </source>
</evidence>
<dbReference type="OrthoDB" id="7943907at2"/>
<evidence type="ECO:0000256" key="4">
    <source>
        <dbReference type="ARBA" id="ARBA00022679"/>
    </source>
</evidence>
<evidence type="ECO:0000259" key="15">
    <source>
        <dbReference type="Pfam" id="PF19350"/>
    </source>
</evidence>
<dbReference type="AlphaFoldDB" id="A0A1H5YUD9"/>
<evidence type="ECO:0000256" key="13">
    <source>
        <dbReference type="ARBA" id="ARBA00023180"/>
    </source>
</evidence>
<evidence type="ECO:0000256" key="10">
    <source>
        <dbReference type="ARBA" id="ARBA00023034"/>
    </source>
</evidence>
<keyword evidence="8" id="KW-0735">Signal-anchor</keyword>
<protein>
    <recommendedName>
        <fullName evidence="14">Peptide O-xylosyltransferase</fullName>
    </recommendedName>
</protein>
<reference evidence="16 17" key="1">
    <citation type="submission" date="2016-10" db="EMBL/GenBank/DDBJ databases">
        <authorList>
            <person name="de Groot N.N."/>
        </authorList>
    </citation>
    <scope>NUCLEOTIDE SEQUENCE [LARGE SCALE GENOMIC DNA]</scope>
    <source>
        <strain evidence="16 17">DSM 26915</strain>
    </source>
</reference>
<evidence type="ECO:0000256" key="9">
    <source>
        <dbReference type="ARBA" id="ARBA00022989"/>
    </source>
</evidence>
<comment type="subcellular location">
    <subcellularLocation>
        <location evidence="2">Endoplasmic reticulum membrane</location>
        <topology evidence="2">Single-pass type II membrane protein</topology>
    </subcellularLocation>
    <subcellularLocation>
        <location evidence="1">Golgi apparatus membrane</location>
        <topology evidence="1">Single-pass type II membrane protein</topology>
    </subcellularLocation>
</comment>
<evidence type="ECO:0000256" key="5">
    <source>
        <dbReference type="ARBA" id="ARBA00022692"/>
    </source>
</evidence>